<keyword evidence="3" id="KW-1185">Reference proteome</keyword>
<organism evidence="2 3">
    <name type="scientific">Eragrostis curvula</name>
    <name type="common">weeping love grass</name>
    <dbReference type="NCBI Taxonomy" id="38414"/>
    <lineage>
        <taxon>Eukaryota</taxon>
        <taxon>Viridiplantae</taxon>
        <taxon>Streptophyta</taxon>
        <taxon>Embryophyta</taxon>
        <taxon>Tracheophyta</taxon>
        <taxon>Spermatophyta</taxon>
        <taxon>Magnoliopsida</taxon>
        <taxon>Liliopsida</taxon>
        <taxon>Poales</taxon>
        <taxon>Poaceae</taxon>
        <taxon>PACMAD clade</taxon>
        <taxon>Chloridoideae</taxon>
        <taxon>Eragrostideae</taxon>
        <taxon>Eragrostidinae</taxon>
        <taxon>Eragrostis</taxon>
    </lineage>
</organism>
<dbReference type="Gramene" id="TVU08382">
    <property type="protein sequence ID" value="TVU08382"/>
    <property type="gene ID" value="EJB05_41786"/>
</dbReference>
<dbReference type="SMART" id="SM00950">
    <property type="entry name" value="Piwi"/>
    <property type="match status" value="1"/>
</dbReference>
<evidence type="ECO:0000259" key="1">
    <source>
        <dbReference type="PROSITE" id="PS50822"/>
    </source>
</evidence>
<feature type="non-terminal residue" evidence="2">
    <location>
        <position position="1"/>
    </location>
</feature>
<dbReference type="Gene3D" id="3.30.420.10">
    <property type="entry name" value="Ribonuclease H-like superfamily/Ribonuclease H"/>
    <property type="match status" value="2"/>
</dbReference>
<dbReference type="AlphaFoldDB" id="A0A5J9TAP7"/>
<dbReference type="GO" id="GO:0003676">
    <property type="term" value="F:nucleic acid binding"/>
    <property type="evidence" value="ECO:0007669"/>
    <property type="project" value="InterPro"/>
</dbReference>
<evidence type="ECO:0000313" key="3">
    <source>
        <dbReference type="Proteomes" id="UP000324897"/>
    </source>
</evidence>
<reference evidence="2 3" key="1">
    <citation type="journal article" date="2019" name="Sci. Rep.">
        <title>A high-quality genome of Eragrostis curvula grass provides insights into Poaceae evolution and supports new strategies to enhance forage quality.</title>
        <authorList>
            <person name="Carballo J."/>
            <person name="Santos B.A.C.M."/>
            <person name="Zappacosta D."/>
            <person name="Garbus I."/>
            <person name="Selva J.P."/>
            <person name="Gallo C.A."/>
            <person name="Diaz A."/>
            <person name="Albertini E."/>
            <person name="Caccamo M."/>
            <person name="Echenique V."/>
        </authorList>
    </citation>
    <scope>NUCLEOTIDE SEQUENCE [LARGE SCALE GENOMIC DNA]</scope>
    <source>
        <strain evidence="3">cv. Victoria</strain>
        <tissue evidence="2">Leaf</tissue>
    </source>
</reference>
<dbReference type="OrthoDB" id="1751161at2759"/>
<name>A0A5J9TAP7_9POAL</name>
<accession>A0A5J9TAP7</accession>
<sequence length="362" mass="40860">MSHQELEEKARWRTKRKRLAAAVPAHRAGGGAAGEGEEEWRRARSFNAMPMETFHENSAVPNNIANTFSNVLESLSQQFTNLDMEGEVLGLILVILPEARDFDANIEDVCKNLGVLYHCILPSDICVRKDPSMEKLARQIKYKVVERDTFIPFVSEGPTFIFGADTSNNVASVAASVKWQEFRKYTAVVGPNNEATIHDLFSEDGGMIGDLLRPICKKIERDYRILFFRHGITEDHIDNICHQEVDAIKLACAHLNIGYKQSVTFVVVGGNGVKENSSNDAKVKFDFVCHHGFVKGTKPARYRVVLDENNLTFDQLESIIIKLCLLRDRVAYPEIFMVPPAYSAWLEASEQIEERSEQQRAI</sequence>
<dbReference type="PANTHER" id="PTHR22891">
    <property type="entry name" value="EUKARYOTIC TRANSLATION INITIATION FACTOR 2C"/>
    <property type="match status" value="1"/>
</dbReference>
<dbReference type="InterPro" id="IPR012337">
    <property type="entry name" value="RNaseH-like_sf"/>
</dbReference>
<comment type="caution">
    <text evidence="2">The sequence shown here is derived from an EMBL/GenBank/DDBJ whole genome shotgun (WGS) entry which is preliminary data.</text>
</comment>
<evidence type="ECO:0000313" key="2">
    <source>
        <dbReference type="EMBL" id="TVU08382.1"/>
    </source>
</evidence>
<protein>
    <recommendedName>
        <fullName evidence="1">Piwi domain-containing protein</fullName>
    </recommendedName>
</protein>
<gene>
    <name evidence="2" type="ORF">EJB05_41786</name>
</gene>
<dbReference type="EMBL" id="RWGY01000039">
    <property type="protein sequence ID" value="TVU08382.1"/>
    <property type="molecule type" value="Genomic_DNA"/>
</dbReference>
<feature type="domain" description="Piwi" evidence="1">
    <location>
        <begin position="224"/>
        <end position="268"/>
    </location>
</feature>
<dbReference type="Proteomes" id="UP000324897">
    <property type="component" value="Chromosome 3"/>
</dbReference>
<dbReference type="InterPro" id="IPR003165">
    <property type="entry name" value="Piwi"/>
</dbReference>
<proteinExistence type="predicted"/>
<dbReference type="InterPro" id="IPR036397">
    <property type="entry name" value="RNaseH_sf"/>
</dbReference>
<dbReference type="PROSITE" id="PS50822">
    <property type="entry name" value="PIWI"/>
    <property type="match status" value="1"/>
</dbReference>
<dbReference type="SUPFAM" id="SSF53098">
    <property type="entry name" value="Ribonuclease H-like"/>
    <property type="match status" value="1"/>
</dbReference>
<dbReference type="Pfam" id="PF02171">
    <property type="entry name" value="Piwi"/>
    <property type="match status" value="1"/>
</dbReference>